<organism evidence="2">
    <name type="scientific">Flexilinea flocculi</name>
    <dbReference type="NCBI Taxonomy" id="1678840"/>
    <lineage>
        <taxon>Bacteria</taxon>
        <taxon>Bacillati</taxon>
        <taxon>Chloroflexota</taxon>
        <taxon>Anaerolineae</taxon>
        <taxon>Anaerolineales</taxon>
        <taxon>Anaerolineaceae</taxon>
        <taxon>Flexilinea</taxon>
    </lineage>
</organism>
<evidence type="ECO:0000313" key="2">
    <source>
        <dbReference type="EMBL" id="GAP40981.1"/>
    </source>
</evidence>
<proteinExistence type="predicted"/>
<name>A0A0S7BKN9_9CHLR</name>
<gene>
    <name evidence="2" type="ORF">ATC1_13963</name>
</gene>
<dbReference type="Proteomes" id="UP000053370">
    <property type="component" value="Unassembled WGS sequence"/>
</dbReference>
<dbReference type="Gene3D" id="3.40.710.10">
    <property type="entry name" value="DD-peptidase/beta-lactamase superfamily"/>
    <property type="match status" value="1"/>
</dbReference>
<evidence type="ECO:0000313" key="3">
    <source>
        <dbReference type="Proteomes" id="UP000053370"/>
    </source>
</evidence>
<dbReference type="OrthoDB" id="9773047at2"/>
<dbReference type="Pfam" id="PF00144">
    <property type="entry name" value="Beta-lactamase"/>
    <property type="match status" value="1"/>
</dbReference>
<accession>A0A0S7BKN9</accession>
<dbReference type="PANTHER" id="PTHR43283">
    <property type="entry name" value="BETA-LACTAMASE-RELATED"/>
    <property type="match status" value="1"/>
</dbReference>
<protein>
    <submittedName>
        <fullName evidence="2">CubicO group peptidase, beta-lactamase class C family</fullName>
    </submittedName>
</protein>
<sequence length="320" mass="36003">MNDAALIREIEMKYPNTAGLVVLKNGRLIYERYFDGHNETDTIHIFSVTKSISSLLVGMALDQGFIQNVDQKVLDFFPDYVLKRGENSIQEITLKHLLTMTAPYKYKSEPFTKVFRSDDWTKAGLDLLGGKGTIGSFRYSTVGSQIISGILQNAIGKSMLEFAGENLFKPLEIKPPQPTTLVDKETHIAFIKNKNAQGWVVDPQGLPVAGWGLTLCPRDMAKIGQLCLNQGVWNGKQLVSASWIQESTTEHSRWNEYSYGYLWWILRQNDSGTFAALGDSGNTIYVNRKEQIVVAIACHFKPRAKTRIDFISQYILPEIG</sequence>
<evidence type="ECO:0000259" key="1">
    <source>
        <dbReference type="Pfam" id="PF00144"/>
    </source>
</evidence>
<dbReference type="EMBL" id="DF968181">
    <property type="protein sequence ID" value="GAP40981.1"/>
    <property type="molecule type" value="Genomic_DNA"/>
</dbReference>
<dbReference type="AlphaFoldDB" id="A0A0S7BKN9"/>
<reference evidence="2" key="1">
    <citation type="journal article" date="2015" name="Genome Announc.">
        <title>Draft Genome Sequence of Anaerolineae Strain TC1, a Novel Isolate from a Methanogenic Wastewater Treatment System.</title>
        <authorList>
            <person name="Matsuura N."/>
            <person name="Tourlousse D.M."/>
            <person name="Sun L."/>
            <person name="Toyonaga M."/>
            <person name="Kuroda K."/>
            <person name="Ohashi A."/>
            <person name="Cruz R."/>
            <person name="Yamaguchi T."/>
            <person name="Sekiguchi Y."/>
        </authorList>
    </citation>
    <scope>NUCLEOTIDE SEQUENCE [LARGE SCALE GENOMIC DNA]</scope>
    <source>
        <strain evidence="2">TC1</strain>
    </source>
</reference>
<feature type="domain" description="Beta-lactamase-related" evidence="1">
    <location>
        <begin position="18"/>
        <end position="304"/>
    </location>
</feature>
<dbReference type="PATRIC" id="fig|1678840.3.peg.2359"/>
<dbReference type="RefSeq" id="WP_062281274.1">
    <property type="nucleotide sequence ID" value="NZ_DF968181.1"/>
</dbReference>
<dbReference type="InterPro" id="IPR001466">
    <property type="entry name" value="Beta-lactam-related"/>
</dbReference>
<keyword evidence="3" id="KW-1185">Reference proteome</keyword>
<dbReference type="InterPro" id="IPR012338">
    <property type="entry name" value="Beta-lactam/transpept-like"/>
</dbReference>
<dbReference type="PANTHER" id="PTHR43283:SF7">
    <property type="entry name" value="BETA-LACTAMASE-RELATED DOMAIN-CONTAINING PROTEIN"/>
    <property type="match status" value="1"/>
</dbReference>
<dbReference type="SUPFAM" id="SSF56601">
    <property type="entry name" value="beta-lactamase/transpeptidase-like"/>
    <property type="match status" value="1"/>
</dbReference>
<dbReference type="InterPro" id="IPR050789">
    <property type="entry name" value="Diverse_Enzym_Activities"/>
</dbReference>
<dbReference type="STRING" id="1678840.ATC1_13963"/>